<dbReference type="EMBL" id="GBBK01001286">
    <property type="protein sequence ID" value="JAC23196.1"/>
    <property type="molecule type" value="mRNA"/>
</dbReference>
<evidence type="ECO:0000313" key="10">
    <source>
        <dbReference type="EMBL" id="JAC23196.1"/>
    </source>
</evidence>
<feature type="region of interest" description="Disordered" evidence="8">
    <location>
        <begin position="120"/>
        <end position="142"/>
    </location>
</feature>
<dbReference type="PANTHER" id="PTHR15431:SF4">
    <property type="entry name" value="PROTEIN TONNEAU 1B"/>
    <property type="match status" value="1"/>
</dbReference>
<dbReference type="SMART" id="SM00667">
    <property type="entry name" value="LisH"/>
    <property type="match status" value="1"/>
</dbReference>
<evidence type="ECO:0000256" key="4">
    <source>
        <dbReference type="ARBA" id="ARBA00022490"/>
    </source>
</evidence>
<evidence type="ECO:0000256" key="2">
    <source>
        <dbReference type="ARBA" id="ARBA00004300"/>
    </source>
</evidence>
<dbReference type="InterPro" id="IPR006594">
    <property type="entry name" value="LisH"/>
</dbReference>
<evidence type="ECO:0000256" key="7">
    <source>
        <dbReference type="ARBA" id="ARBA00023273"/>
    </source>
</evidence>
<evidence type="ECO:0000256" key="1">
    <source>
        <dbReference type="ARBA" id="ARBA00004120"/>
    </source>
</evidence>
<dbReference type="PANTHER" id="PTHR15431">
    <property type="entry name" value="FGFR1 ONCOGENE PARTNER/LISH DOMAIN-CONTAINING PROTEIN"/>
    <property type="match status" value="1"/>
</dbReference>
<name>A0A023FN67_AMBCJ</name>
<comment type="subcellular location">
    <subcellularLocation>
        <location evidence="1">Cytoplasm</location>
        <location evidence="1">Cytoskeleton</location>
        <location evidence="1">Cilium basal body</location>
    </subcellularLocation>
    <subcellularLocation>
        <location evidence="2">Cytoplasm</location>
        <location evidence="2">Cytoskeleton</location>
        <location evidence="2">Microtubule organizing center</location>
        <location evidence="2">Centrosome</location>
    </subcellularLocation>
</comment>
<keyword evidence="6" id="KW-0206">Cytoskeleton</keyword>
<dbReference type="GO" id="GO:0034453">
    <property type="term" value="P:microtubule anchoring"/>
    <property type="evidence" value="ECO:0007669"/>
    <property type="project" value="InterPro"/>
</dbReference>
<dbReference type="InterPro" id="IPR018993">
    <property type="entry name" value="FOP_dimerisation-dom_N"/>
</dbReference>
<dbReference type="Gene3D" id="1.20.960.40">
    <property type="match status" value="1"/>
</dbReference>
<keyword evidence="5" id="KW-0970">Cilium biogenesis/degradation</keyword>
<comment type="similarity">
    <text evidence="3">Belongs to the CEP43 family.</text>
</comment>
<accession>A0A023FN67</accession>
<evidence type="ECO:0000256" key="5">
    <source>
        <dbReference type="ARBA" id="ARBA00022794"/>
    </source>
</evidence>
<dbReference type="GO" id="GO:0030030">
    <property type="term" value="P:cell projection organization"/>
    <property type="evidence" value="ECO:0007669"/>
    <property type="project" value="UniProtKB-KW"/>
</dbReference>
<feature type="domain" description="FGFR1 oncogene partner (FOP) N-terminal dimerisation" evidence="9">
    <location>
        <begin position="52"/>
        <end position="113"/>
    </location>
</feature>
<organism evidence="10">
    <name type="scientific">Amblyomma cajennense</name>
    <name type="common">Cayenne tick</name>
    <name type="synonym">Acarus cajennensis</name>
    <dbReference type="NCBI Taxonomy" id="34607"/>
    <lineage>
        <taxon>Eukaryota</taxon>
        <taxon>Metazoa</taxon>
        <taxon>Ecdysozoa</taxon>
        <taxon>Arthropoda</taxon>
        <taxon>Chelicerata</taxon>
        <taxon>Arachnida</taxon>
        <taxon>Acari</taxon>
        <taxon>Parasitiformes</taxon>
        <taxon>Ixodida</taxon>
        <taxon>Ixodoidea</taxon>
        <taxon>Ixodidae</taxon>
        <taxon>Amblyomminae</taxon>
        <taxon>Amblyomma</taxon>
    </lineage>
</organism>
<protein>
    <recommendedName>
        <fullName evidence="9">FGFR1 oncogene partner (FOP) N-terminal dimerisation domain-containing protein</fullName>
    </recommendedName>
</protein>
<dbReference type="AlphaFoldDB" id="A0A023FN67"/>
<dbReference type="PROSITE" id="PS50896">
    <property type="entry name" value="LISH"/>
    <property type="match status" value="1"/>
</dbReference>
<evidence type="ECO:0000256" key="8">
    <source>
        <dbReference type="SAM" id="MobiDB-lite"/>
    </source>
</evidence>
<evidence type="ECO:0000256" key="6">
    <source>
        <dbReference type="ARBA" id="ARBA00023212"/>
    </source>
</evidence>
<dbReference type="Pfam" id="PF09398">
    <property type="entry name" value="FOP_dimer"/>
    <property type="match status" value="1"/>
</dbReference>
<evidence type="ECO:0000259" key="9">
    <source>
        <dbReference type="Pfam" id="PF09398"/>
    </source>
</evidence>
<dbReference type="GO" id="GO:0005813">
    <property type="term" value="C:centrosome"/>
    <property type="evidence" value="ECO:0007669"/>
    <property type="project" value="UniProtKB-SubCell"/>
</dbReference>
<keyword evidence="4" id="KW-0963">Cytoplasm</keyword>
<evidence type="ECO:0000256" key="3">
    <source>
        <dbReference type="ARBA" id="ARBA00005385"/>
    </source>
</evidence>
<proteinExistence type="evidence at transcript level"/>
<keyword evidence="7" id="KW-0966">Cell projection</keyword>
<sequence length="142" mass="15844">MNSDTDLKAALTEILENNGVLSSLRANLRSEILKAVEEPVRDAPPKLPEQNCLINELVLEYLVFNNYKRTASMLGAESGYQQSHVGRAFLEKELQITMSEEASQLPLLYSILETLRSSGKCETSSKSKKGQPEMSSLKLRLK</sequence>
<reference evidence="10" key="1">
    <citation type="submission" date="2014-03" db="EMBL/GenBank/DDBJ databases">
        <title>The sialotranscriptome of Amblyomma triste, Amblyomma parvum and Amblyomma cajennense ticks, uncovered by 454-based RNA-seq.</title>
        <authorList>
            <person name="Garcia G.R."/>
            <person name="Gardinassi L.G."/>
            <person name="Ribeiro J.M."/>
            <person name="Anatriello E."/>
            <person name="Ferreira B.R."/>
            <person name="Moreira H.N."/>
            <person name="Mafra C."/>
            <person name="Olegario M.M."/>
            <person name="Szabo P.J."/>
            <person name="Miranda-Santos I.K."/>
            <person name="Maruyama S.R."/>
        </authorList>
    </citation>
    <scope>NUCLEOTIDE SEQUENCE</scope>
    <source>
        <strain evidence="10">Uberlandia</strain>
        <tissue evidence="10">Salivary glands</tissue>
    </source>
</reference>